<dbReference type="AlphaFoldDB" id="A0A3R9MNE4"/>
<evidence type="ECO:0000313" key="1">
    <source>
        <dbReference type="EMBL" id="RSK49837.1"/>
    </source>
</evidence>
<dbReference type="OrthoDB" id="185897at2"/>
<evidence type="ECO:0000313" key="2">
    <source>
        <dbReference type="Proteomes" id="UP000273500"/>
    </source>
</evidence>
<dbReference type="RefSeq" id="WP_148103377.1">
    <property type="nucleotide sequence ID" value="NZ_RWIT01000002.1"/>
</dbReference>
<organism evidence="1 2">
    <name type="scientific">Hymenobacter rigui</name>
    <dbReference type="NCBI Taxonomy" id="334424"/>
    <lineage>
        <taxon>Bacteria</taxon>
        <taxon>Pseudomonadati</taxon>
        <taxon>Bacteroidota</taxon>
        <taxon>Cytophagia</taxon>
        <taxon>Cytophagales</taxon>
        <taxon>Hymenobacteraceae</taxon>
        <taxon>Hymenobacter</taxon>
    </lineage>
</organism>
<sequence>MWHFGAPVLSNYYFGADRYRFLWLRSFGRPVLLTLTQQAAGATLRTQLLDKPACGPRLTPIQFIPPGTSAEEKRKLQQEFRTRQADPAVRRAVAEANRPPVQLVALETTRPVSPAQWQHFEQMLRNSTFQQLPAFEESLALDGATWVLEAHTAAGYHLVLRHSPDRDAPFRRACEYLLDLSSARNEARN</sequence>
<accession>A0A3R9MNE4</accession>
<protein>
    <submittedName>
        <fullName evidence="1">Uncharacterized protein</fullName>
    </submittedName>
</protein>
<gene>
    <name evidence="1" type="ORF">EI291_04105</name>
</gene>
<proteinExistence type="predicted"/>
<name>A0A3R9MNE4_9BACT</name>
<keyword evidence="2" id="KW-1185">Reference proteome</keyword>
<comment type="caution">
    <text evidence="1">The sequence shown here is derived from an EMBL/GenBank/DDBJ whole genome shotgun (WGS) entry which is preliminary data.</text>
</comment>
<reference evidence="1 2" key="1">
    <citation type="submission" date="2018-12" db="EMBL/GenBank/DDBJ databases">
        <authorList>
            <person name="Feng G."/>
            <person name="Zhu H."/>
        </authorList>
    </citation>
    <scope>NUCLEOTIDE SEQUENCE [LARGE SCALE GENOMIC DNA]</scope>
    <source>
        <strain evidence="1 2">KCTC 12533</strain>
    </source>
</reference>
<dbReference type="EMBL" id="RWIT01000002">
    <property type="protein sequence ID" value="RSK49837.1"/>
    <property type="molecule type" value="Genomic_DNA"/>
</dbReference>
<dbReference type="Proteomes" id="UP000273500">
    <property type="component" value="Unassembled WGS sequence"/>
</dbReference>